<accession>A0ABW4KIC2</accession>
<gene>
    <name evidence="1" type="ORF">ACFSCZ_13265</name>
</gene>
<evidence type="ECO:0000313" key="1">
    <source>
        <dbReference type="EMBL" id="MFD1707692.1"/>
    </source>
</evidence>
<dbReference type="EMBL" id="JBHUEO010000038">
    <property type="protein sequence ID" value="MFD1707692.1"/>
    <property type="molecule type" value="Genomic_DNA"/>
</dbReference>
<protein>
    <submittedName>
        <fullName evidence="1">Uncharacterized protein</fullName>
    </submittedName>
</protein>
<reference evidence="2" key="1">
    <citation type="journal article" date="2019" name="Int. J. Syst. Evol. Microbiol.">
        <title>The Global Catalogue of Microorganisms (GCM) 10K type strain sequencing project: providing services to taxonomists for standard genome sequencing and annotation.</title>
        <authorList>
            <consortium name="The Broad Institute Genomics Platform"/>
            <consortium name="The Broad Institute Genome Sequencing Center for Infectious Disease"/>
            <person name="Wu L."/>
            <person name="Ma J."/>
        </authorList>
    </citation>
    <scope>NUCLEOTIDE SEQUENCE [LARGE SCALE GENOMIC DNA]</scope>
    <source>
        <strain evidence="2">CGMCC 1.12295</strain>
    </source>
</reference>
<proteinExistence type="predicted"/>
<dbReference type="RefSeq" id="WP_144463415.1">
    <property type="nucleotide sequence ID" value="NZ_JBHUEO010000038.1"/>
</dbReference>
<keyword evidence="2" id="KW-1185">Reference proteome</keyword>
<comment type="caution">
    <text evidence="1">The sequence shown here is derived from an EMBL/GenBank/DDBJ whole genome shotgun (WGS) entry which is preliminary data.</text>
</comment>
<dbReference type="GeneID" id="56393119"/>
<organism evidence="1 2">
    <name type="scientific">Siminovitchia sediminis</name>
    <dbReference type="NCBI Taxonomy" id="1274353"/>
    <lineage>
        <taxon>Bacteria</taxon>
        <taxon>Bacillati</taxon>
        <taxon>Bacillota</taxon>
        <taxon>Bacilli</taxon>
        <taxon>Bacillales</taxon>
        <taxon>Bacillaceae</taxon>
        <taxon>Siminovitchia</taxon>
    </lineage>
</organism>
<sequence length="82" mass="9906">MEQTCLYDYLDKQDDPLYRKILLLKKGEDFYVDIYKISLNLFGLYEVTCHESHIAFSSRDECYRFLNKKINESQLNRINKTN</sequence>
<evidence type="ECO:0000313" key="2">
    <source>
        <dbReference type="Proteomes" id="UP001597301"/>
    </source>
</evidence>
<dbReference type="Proteomes" id="UP001597301">
    <property type="component" value="Unassembled WGS sequence"/>
</dbReference>
<name>A0ABW4KIC2_9BACI</name>